<feature type="domain" description="Solute-binding protein family 3/N-terminal" evidence="3">
    <location>
        <begin position="34"/>
        <end position="255"/>
    </location>
</feature>
<dbReference type="SMART" id="SM00062">
    <property type="entry name" value="PBPb"/>
    <property type="match status" value="1"/>
</dbReference>
<evidence type="ECO:0000313" key="4">
    <source>
        <dbReference type="EMBL" id="RYB04347.1"/>
    </source>
</evidence>
<gene>
    <name evidence="4" type="ORF">D3272_12900</name>
</gene>
<dbReference type="Pfam" id="PF00497">
    <property type="entry name" value="SBP_bac_3"/>
    <property type="match status" value="1"/>
</dbReference>
<organism evidence="4 5">
    <name type="scientific">Lichenibacterium ramalinae</name>
    <dbReference type="NCBI Taxonomy" id="2316527"/>
    <lineage>
        <taxon>Bacteria</taxon>
        <taxon>Pseudomonadati</taxon>
        <taxon>Pseudomonadota</taxon>
        <taxon>Alphaproteobacteria</taxon>
        <taxon>Hyphomicrobiales</taxon>
        <taxon>Lichenihabitantaceae</taxon>
        <taxon>Lichenibacterium</taxon>
    </lineage>
</organism>
<evidence type="ECO:0000259" key="3">
    <source>
        <dbReference type="SMART" id="SM00062"/>
    </source>
</evidence>
<feature type="chain" id="PRO_5020888129" evidence="2">
    <location>
        <begin position="24"/>
        <end position="263"/>
    </location>
</feature>
<dbReference type="RefSeq" id="WP_129219619.1">
    <property type="nucleotide sequence ID" value="NZ_QYBC01000010.1"/>
</dbReference>
<sequence>MKTNRILGLACLAALAAALPARADTLSDIKARHKLLVGIDLGLPPYGTVDAAMQPTGSDVEAARLLAADLGVELEIVPTTGANRIPFLQTHKIDAVMASFSVTEARKKVVDFSIPYGVISIICAAPAEIAIKDAKDLEGKTVAVTRGTGADADATKLAKADDKISLVRFDDDATLITALSSGQQDIMISAPAQMRDTNKRASRQLEQKFLLRTNGYAVGLRKGDAALKQAVDAWIEKDLADGKLRTSFKQWHEAELPADMPKE</sequence>
<name>A0A4Q2RCM5_9HYPH</name>
<dbReference type="Gene3D" id="3.40.190.10">
    <property type="entry name" value="Periplasmic binding protein-like II"/>
    <property type="match status" value="2"/>
</dbReference>
<keyword evidence="5" id="KW-1185">Reference proteome</keyword>
<dbReference type="Proteomes" id="UP000289411">
    <property type="component" value="Unassembled WGS sequence"/>
</dbReference>
<feature type="signal peptide" evidence="2">
    <location>
        <begin position="1"/>
        <end position="23"/>
    </location>
</feature>
<dbReference type="OrthoDB" id="6192933at2"/>
<evidence type="ECO:0000256" key="1">
    <source>
        <dbReference type="ARBA" id="ARBA00022729"/>
    </source>
</evidence>
<reference evidence="4 5" key="2">
    <citation type="submission" date="2019-02" db="EMBL/GenBank/DDBJ databases">
        <title>'Lichenibacterium ramalinii' gen. nov. sp. nov., 'Lichenibacterium minor' gen. nov. sp. nov.</title>
        <authorList>
            <person name="Pankratov T."/>
        </authorList>
    </citation>
    <scope>NUCLEOTIDE SEQUENCE [LARGE SCALE GENOMIC DNA]</scope>
    <source>
        <strain evidence="4 5">RmlP001</strain>
    </source>
</reference>
<dbReference type="EMBL" id="QYBC01000010">
    <property type="protein sequence ID" value="RYB04347.1"/>
    <property type="molecule type" value="Genomic_DNA"/>
</dbReference>
<reference evidence="4 5" key="1">
    <citation type="submission" date="2018-09" db="EMBL/GenBank/DDBJ databases">
        <authorList>
            <person name="Grouzdev D.S."/>
            <person name="Krutkina M.S."/>
        </authorList>
    </citation>
    <scope>NUCLEOTIDE SEQUENCE [LARGE SCALE GENOMIC DNA]</scope>
    <source>
        <strain evidence="4 5">RmlP001</strain>
    </source>
</reference>
<dbReference type="SUPFAM" id="SSF53850">
    <property type="entry name" value="Periplasmic binding protein-like II"/>
    <property type="match status" value="1"/>
</dbReference>
<accession>A0A4Q2RCM5</accession>
<dbReference type="PANTHER" id="PTHR35936:SF17">
    <property type="entry name" value="ARGININE-BINDING EXTRACELLULAR PROTEIN ARTP"/>
    <property type="match status" value="1"/>
</dbReference>
<keyword evidence="1 2" id="KW-0732">Signal</keyword>
<evidence type="ECO:0000313" key="5">
    <source>
        <dbReference type="Proteomes" id="UP000289411"/>
    </source>
</evidence>
<dbReference type="PANTHER" id="PTHR35936">
    <property type="entry name" value="MEMBRANE-BOUND LYTIC MUREIN TRANSGLYCOSYLASE F"/>
    <property type="match status" value="1"/>
</dbReference>
<protein>
    <submittedName>
        <fullName evidence="4">Amino acid ABC transporter</fullName>
    </submittedName>
</protein>
<dbReference type="InterPro" id="IPR001638">
    <property type="entry name" value="Solute-binding_3/MltF_N"/>
</dbReference>
<comment type="caution">
    <text evidence="4">The sequence shown here is derived from an EMBL/GenBank/DDBJ whole genome shotgun (WGS) entry which is preliminary data.</text>
</comment>
<proteinExistence type="predicted"/>
<evidence type="ECO:0000256" key="2">
    <source>
        <dbReference type="SAM" id="SignalP"/>
    </source>
</evidence>
<dbReference type="AlphaFoldDB" id="A0A4Q2RCM5"/>